<name>A0A1I1K8X9_9ACTN</name>
<evidence type="ECO:0000313" key="3">
    <source>
        <dbReference type="Proteomes" id="UP000199207"/>
    </source>
</evidence>
<keyword evidence="3" id="KW-1185">Reference proteome</keyword>
<accession>A0A1I1K8X9</accession>
<evidence type="ECO:0000313" key="2">
    <source>
        <dbReference type="EMBL" id="SFC54583.1"/>
    </source>
</evidence>
<organism evidence="2 3">
    <name type="scientific">Streptomyces aidingensis</name>
    <dbReference type="NCBI Taxonomy" id="910347"/>
    <lineage>
        <taxon>Bacteria</taxon>
        <taxon>Bacillati</taxon>
        <taxon>Actinomycetota</taxon>
        <taxon>Actinomycetes</taxon>
        <taxon>Kitasatosporales</taxon>
        <taxon>Streptomycetaceae</taxon>
        <taxon>Streptomyces</taxon>
    </lineage>
</organism>
<sequence length="123" mass="12792">MAGGGAGLPSRGDGPQTDAATSHLLRGSAKNRGRPAPVGDSVPMSLMTEGKTPGPVRYYLACDRGGCGARIMFDLVISDPGPPREEDFFGYLLHPAEEAAPHISGLGWTFLQGDGYWCPGCSG</sequence>
<dbReference type="EMBL" id="FOLM01000004">
    <property type="protein sequence ID" value="SFC54583.1"/>
    <property type="molecule type" value="Genomic_DNA"/>
</dbReference>
<gene>
    <name evidence="2" type="ORF">SAMN05421773_10444</name>
</gene>
<protein>
    <submittedName>
        <fullName evidence="2">Uncharacterized protein</fullName>
    </submittedName>
</protein>
<proteinExistence type="predicted"/>
<evidence type="ECO:0000256" key="1">
    <source>
        <dbReference type="SAM" id="MobiDB-lite"/>
    </source>
</evidence>
<dbReference type="AlphaFoldDB" id="A0A1I1K8X9"/>
<feature type="region of interest" description="Disordered" evidence="1">
    <location>
        <begin position="1"/>
        <end position="48"/>
    </location>
</feature>
<reference evidence="2 3" key="1">
    <citation type="submission" date="2016-10" db="EMBL/GenBank/DDBJ databases">
        <authorList>
            <person name="de Groot N.N."/>
        </authorList>
    </citation>
    <scope>NUCLEOTIDE SEQUENCE [LARGE SCALE GENOMIC DNA]</scope>
    <source>
        <strain evidence="2 3">CGMCC 4.5739</strain>
    </source>
</reference>
<dbReference type="Proteomes" id="UP000199207">
    <property type="component" value="Unassembled WGS sequence"/>
</dbReference>
<dbReference type="STRING" id="910347.SAMN05421773_10444"/>